<name>A0A8J1TH00_OWEFU</name>
<keyword evidence="5" id="KW-0325">Glycoprotein</keyword>
<evidence type="ECO:0000256" key="1">
    <source>
        <dbReference type="ARBA" id="ARBA00001973"/>
    </source>
</evidence>
<reference evidence="9" key="1">
    <citation type="submission" date="2022-03" db="EMBL/GenBank/DDBJ databases">
        <authorList>
            <person name="Martin C."/>
        </authorList>
    </citation>
    <scope>NUCLEOTIDE SEQUENCE</scope>
</reference>
<evidence type="ECO:0000256" key="4">
    <source>
        <dbReference type="ARBA" id="ARBA00023157"/>
    </source>
</evidence>
<protein>
    <submittedName>
        <fullName evidence="9">Uncharacterized protein</fullName>
    </submittedName>
</protein>
<keyword evidence="4" id="KW-1015">Disulfide bond</keyword>
<evidence type="ECO:0000256" key="5">
    <source>
        <dbReference type="ARBA" id="ARBA00023180"/>
    </source>
</evidence>
<evidence type="ECO:0000256" key="3">
    <source>
        <dbReference type="ARBA" id="ARBA00023008"/>
    </source>
</evidence>
<keyword evidence="2" id="KW-0479">Metal-binding</keyword>
<feature type="region of interest" description="Disordered" evidence="7">
    <location>
        <begin position="216"/>
        <end position="266"/>
    </location>
</feature>
<evidence type="ECO:0000256" key="6">
    <source>
        <dbReference type="ARBA" id="ARBA00034311"/>
    </source>
</evidence>
<comment type="similarity">
    <text evidence="6">Belongs to the polysaccharide monooxygenase AA13 family.</text>
</comment>
<proteinExistence type="inferred from homology"/>
<dbReference type="GO" id="GO:0046872">
    <property type="term" value="F:metal ion binding"/>
    <property type="evidence" value="ECO:0007669"/>
    <property type="project" value="UniProtKB-KW"/>
</dbReference>
<organism evidence="9 10">
    <name type="scientific">Owenia fusiformis</name>
    <name type="common">Polychaete worm</name>
    <dbReference type="NCBI Taxonomy" id="6347"/>
    <lineage>
        <taxon>Eukaryota</taxon>
        <taxon>Metazoa</taxon>
        <taxon>Spiralia</taxon>
        <taxon>Lophotrochozoa</taxon>
        <taxon>Annelida</taxon>
        <taxon>Polychaeta</taxon>
        <taxon>Sedentaria</taxon>
        <taxon>Canalipalpata</taxon>
        <taxon>Sabellida</taxon>
        <taxon>Oweniida</taxon>
        <taxon>Oweniidae</taxon>
        <taxon>Owenia</taxon>
    </lineage>
</organism>
<gene>
    <name evidence="9" type="ORF">OFUS_LOCUS4309</name>
</gene>
<dbReference type="InterPro" id="IPR004302">
    <property type="entry name" value="Cellulose/chitin-bd_N"/>
</dbReference>
<evidence type="ECO:0000313" key="9">
    <source>
        <dbReference type="EMBL" id="CAH1777246.1"/>
    </source>
</evidence>
<feature type="transmembrane region" description="Helical" evidence="8">
    <location>
        <begin position="6"/>
        <end position="30"/>
    </location>
</feature>
<dbReference type="Gene3D" id="2.70.50.70">
    <property type="match status" value="1"/>
</dbReference>
<keyword evidence="8" id="KW-0812">Transmembrane</keyword>
<accession>A0A8J1TH00</accession>
<dbReference type="Proteomes" id="UP000749559">
    <property type="component" value="Unassembled WGS sequence"/>
</dbReference>
<evidence type="ECO:0000256" key="8">
    <source>
        <dbReference type="SAM" id="Phobius"/>
    </source>
</evidence>
<evidence type="ECO:0000313" key="10">
    <source>
        <dbReference type="Proteomes" id="UP000749559"/>
    </source>
</evidence>
<comment type="cofactor">
    <cofactor evidence="1">
        <name>Cu(2+)</name>
        <dbReference type="ChEBI" id="CHEBI:29036"/>
    </cofactor>
</comment>
<dbReference type="InterPro" id="IPR052282">
    <property type="entry name" value="Starch-active_LPMO"/>
</dbReference>
<comment type="caution">
    <text evidence="9">The sequence shown here is derived from an EMBL/GenBank/DDBJ whole genome shotgun (WGS) entry which is preliminary data.</text>
</comment>
<sequence>MTGQRLRYVVGGVIVVYTLVAVCTGHGRLVDPPSRSSMFRFEFPTPANYDDNGLNCGGFGHQWDRMGGRCGLCGDPYDSSRPNEAGGRYAKGIIVKNYRKGQTINVRVQITANHKGWFEFHLCPNNDPTQRITQECLDSNLLTMTNGGTRFNLGTRKGNVNIALKLPQDLTCSQCVLQWKWNAGNNWGTENGRGCIGCGRQEQFYGCADVSIGDGEPSTPWRDSNPEPETGNEAVRPRVRQNDRGSRTRYRGTGRGGSTQTRGRVANRAGRGCHAVGVWATKSGMNAWCVANCAGGYCPPSHCTCS</sequence>
<keyword evidence="8" id="KW-1133">Transmembrane helix</keyword>
<keyword evidence="8" id="KW-0472">Membrane</keyword>
<dbReference type="AlphaFoldDB" id="A0A8J1TH00"/>
<dbReference type="Pfam" id="PF03067">
    <property type="entry name" value="LPMO_10"/>
    <property type="match status" value="1"/>
</dbReference>
<evidence type="ECO:0000256" key="2">
    <source>
        <dbReference type="ARBA" id="ARBA00022723"/>
    </source>
</evidence>
<keyword evidence="10" id="KW-1185">Reference proteome</keyword>
<dbReference type="PANTHER" id="PTHR36575">
    <property type="entry name" value="BINDING PROTEIN, PUTATIVE (AFU_ORTHOLOGUE AFUA_1G14430)-RELATED"/>
    <property type="match status" value="1"/>
</dbReference>
<dbReference type="EMBL" id="CAIIXF020000002">
    <property type="protein sequence ID" value="CAH1777246.1"/>
    <property type="molecule type" value="Genomic_DNA"/>
</dbReference>
<evidence type="ECO:0000256" key="7">
    <source>
        <dbReference type="SAM" id="MobiDB-lite"/>
    </source>
</evidence>
<dbReference type="OrthoDB" id="64893at2759"/>
<keyword evidence="3" id="KW-0186">Copper</keyword>
<dbReference type="PANTHER" id="PTHR36575:SF2">
    <property type="entry name" value="CHITIN-BINDING TYPE-4 DOMAIN-CONTAINING PROTEIN-RELATED"/>
    <property type="match status" value="1"/>
</dbReference>